<comment type="caution">
    <text evidence="2">The sequence shown here is derived from an EMBL/GenBank/DDBJ whole genome shotgun (WGS) entry which is preliminary data.</text>
</comment>
<feature type="transmembrane region" description="Helical" evidence="1">
    <location>
        <begin position="85"/>
        <end position="103"/>
    </location>
</feature>
<name>A0ABT9MG48_9DEIO</name>
<proteinExistence type="predicted"/>
<evidence type="ECO:0000256" key="1">
    <source>
        <dbReference type="SAM" id="Phobius"/>
    </source>
</evidence>
<reference evidence="2 3" key="1">
    <citation type="submission" date="2023-07" db="EMBL/GenBank/DDBJ databases">
        <title>Genomic Encyclopedia of Type Strains, Phase IV (KMG-IV): sequencing the most valuable type-strain genomes for metagenomic binning, comparative biology and taxonomic classification.</title>
        <authorList>
            <person name="Goeker M."/>
        </authorList>
    </citation>
    <scope>NUCLEOTIDE SEQUENCE [LARGE SCALE GENOMIC DNA]</scope>
    <source>
        <strain evidence="2 3">NIO-1023</strain>
    </source>
</reference>
<keyword evidence="1" id="KW-0472">Membrane</keyword>
<feature type="transmembrane region" description="Helical" evidence="1">
    <location>
        <begin position="60"/>
        <end position="79"/>
    </location>
</feature>
<accession>A0ABT9MG48</accession>
<feature type="transmembrane region" description="Helical" evidence="1">
    <location>
        <begin position="140"/>
        <end position="159"/>
    </location>
</feature>
<protein>
    <submittedName>
        <fullName evidence="2">Uncharacterized protein</fullName>
    </submittedName>
</protein>
<feature type="transmembrane region" description="Helical" evidence="1">
    <location>
        <begin position="6"/>
        <end position="39"/>
    </location>
</feature>
<sequence length="169" mass="17506">MMGALGGLFFILCNVGTFPAALAWTLRGLGVLAFFLVIYRLRQPGALPAGRRPDAASWRTYQMSVGLMLLAIPLGARLLTGAGQAPLVVLWVVLVVGAHFYPFAQAFGAPVFRRLAFMLLGTAVVFAGLFGLGWGAAPAAGAAVAGAALMWSSAGLAAGQGARRTHHTP</sequence>
<keyword evidence="1" id="KW-1133">Transmembrane helix</keyword>
<evidence type="ECO:0000313" key="3">
    <source>
        <dbReference type="Proteomes" id="UP001232163"/>
    </source>
</evidence>
<dbReference type="Proteomes" id="UP001232163">
    <property type="component" value="Unassembled WGS sequence"/>
</dbReference>
<feature type="transmembrane region" description="Helical" evidence="1">
    <location>
        <begin position="115"/>
        <end position="134"/>
    </location>
</feature>
<dbReference type="RefSeq" id="WP_307467772.1">
    <property type="nucleotide sequence ID" value="NZ_JAURUR010000012.1"/>
</dbReference>
<keyword evidence="1" id="KW-0812">Transmembrane</keyword>
<dbReference type="EMBL" id="JAURUR010000012">
    <property type="protein sequence ID" value="MDP9765567.1"/>
    <property type="molecule type" value="Genomic_DNA"/>
</dbReference>
<evidence type="ECO:0000313" key="2">
    <source>
        <dbReference type="EMBL" id="MDP9765567.1"/>
    </source>
</evidence>
<keyword evidence="3" id="KW-1185">Reference proteome</keyword>
<organism evidence="2 3">
    <name type="scientific">Deinococcus enclensis</name>
    <dbReference type="NCBI Taxonomy" id="1049582"/>
    <lineage>
        <taxon>Bacteria</taxon>
        <taxon>Thermotogati</taxon>
        <taxon>Deinococcota</taxon>
        <taxon>Deinococci</taxon>
        <taxon>Deinococcales</taxon>
        <taxon>Deinococcaceae</taxon>
        <taxon>Deinococcus</taxon>
    </lineage>
</organism>
<gene>
    <name evidence="2" type="ORF">QO006_003018</name>
</gene>